<dbReference type="GO" id="GO:0008270">
    <property type="term" value="F:zinc ion binding"/>
    <property type="evidence" value="ECO:0007669"/>
    <property type="project" value="UniProtKB-KW"/>
</dbReference>
<reference evidence="12" key="3">
    <citation type="submission" date="2025-09" db="UniProtKB">
        <authorList>
            <consortium name="Ensembl"/>
        </authorList>
    </citation>
    <scope>IDENTIFICATION</scope>
</reference>
<evidence type="ECO:0000256" key="1">
    <source>
        <dbReference type="ARBA" id="ARBA00004123"/>
    </source>
</evidence>
<name>H3BWK2_TETNG</name>
<dbReference type="InterPro" id="IPR034732">
    <property type="entry name" value="EPHD"/>
</dbReference>
<accession>H3BWK2</accession>
<keyword evidence="5" id="KW-0863">Zinc-finger</keyword>
<dbReference type="SMART" id="SM00249">
    <property type="entry name" value="PHD"/>
    <property type="match status" value="1"/>
</dbReference>
<dbReference type="Proteomes" id="UP000007303">
    <property type="component" value="Unassembled WGS sequence"/>
</dbReference>
<keyword evidence="13" id="KW-1185">Reference proteome</keyword>
<dbReference type="GO" id="GO:0006357">
    <property type="term" value="P:regulation of transcription by RNA polymerase II"/>
    <property type="evidence" value="ECO:0007669"/>
    <property type="project" value="TreeGrafter"/>
</dbReference>
<dbReference type="GO" id="GO:0005634">
    <property type="term" value="C:nucleus"/>
    <property type="evidence" value="ECO:0007669"/>
    <property type="project" value="UniProtKB-SubCell"/>
</dbReference>
<dbReference type="InParanoid" id="H3BWK2"/>
<dbReference type="InterPro" id="IPR001965">
    <property type="entry name" value="Znf_PHD"/>
</dbReference>
<dbReference type="FunFam" id="3.30.40.10:FF:000116">
    <property type="entry name" value="Transcription factor 20 (AR1)"/>
    <property type="match status" value="1"/>
</dbReference>
<organism evidence="12 13">
    <name type="scientific">Tetraodon nigroviridis</name>
    <name type="common">Spotted green pufferfish</name>
    <name type="synonym">Chelonodon nigroviridis</name>
    <dbReference type="NCBI Taxonomy" id="99883"/>
    <lineage>
        <taxon>Eukaryota</taxon>
        <taxon>Metazoa</taxon>
        <taxon>Chordata</taxon>
        <taxon>Craniata</taxon>
        <taxon>Vertebrata</taxon>
        <taxon>Euteleostomi</taxon>
        <taxon>Actinopterygii</taxon>
        <taxon>Neopterygii</taxon>
        <taxon>Teleostei</taxon>
        <taxon>Neoteleostei</taxon>
        <taxon>Acanthomorphata</taxon>
        <taxon>Eupercaria</taxon>
        <taxon>Tetraodontiformes</taxon>
        <taxon>Tetradontoidea</taxon>
        <taxon>Tetraodontidae</taxon>
        <taxon>Tetraodon</taxon>
    </lineage>
</organism>
<evidence type="ECO:0000256" key="3">
    <source>
        <dbReference type="ARBA" id="ARBA00022553"/>
    </source>
</evidence>
<proteinExistence type="predicted"/>
<keyword evidence="3" id="KW-0597">Phosphoprotein</keyword>
<dbReference type="InterPro" id="IPR013083">
    <property type="entry name" value="Znf_RING/FYVE/PHD"/>
</dbReference>
<keyword evidence="9" id="KW-0539">Nucleus</keyword>
<dbReference type="PROSITE" id="PS51805">
    <property type="entry name" value="EPHD"/>
    <property type="match status" value="1"/>
</dbReference>
<dbReference type="Ensembl" id="ENSTNIT00000003833.1">
    <property type="protein sequence ID" value="ENSTNIP00000000364.1"/>
    <property type="gene ID" value="ENSTNIG00000000888.1"/>
</dbReference>
<evidence type="ECO:0000256" key="10">
    <source>
        <dbReference type="SAM" id="MobiDB-lite"/>
    </source>
</evidence>
<evidence type="ECO:0000256" key="5">
    <source>
        <dbReference type="ARBA" id="ARBA00022771"/>
    </source>
</evidence>
<evidence type="ECO:0000256" key="4">
    <source>
        <dbReference type="ARBA" id="ARBA00022723"/>
    </source>
</evidence>
<keyword evidence="8" id="KW-0010">Activator</keyword>
<protein>
    <recommendedName>
        <fullName evidence="11">PHD-type domain-containing protein</fullName>
    </recommendedName>
</protein>
<comment type="subcellular location">
    <subcellularLocation>
        <location evidence="1">Nucleus</location>
    </subcellularLocation>
</comment>
<evidence type="ECO:0000256" key="9">
    <source>
        <dbReference type="ARBA" id="ARBA00023242"/>
    </source>
</evidence>
<feature type="domain" description="PHD-type" evidence="11">
    <location>
        <begin position="193"/>
        <end position="300"/>
    </location>
</feature>
<evidence type="ECO:0000256" key="2">
    <source>
        <dbReference type="ARBA" id="ARBA00022499"/>
    </source>
</evidence>
<evidence type="ECO:0000313" key="13">
    <source>
        <dbReference type="Proteomes" id="UP000007303"/>
    </source>
</evidence>
<dbReference type="PANTHER" id="PTHR14955:SF8">
    <property type="entry name" value="SI:CH211-165G14.1-RELATED"/>
    <property type="match status" value="1"/>
</dbReference>
<dbReference type="OMA" id="DCRERWI"/>
<evidence type="ECO:0000256" key="7">
    <source>
        <dbReference type="ARBA" id="ARBA00022843"/>
    </source>
</evidence>
<evidence type="ECO:0000259" key="11">
    <source>
        <dbReference type="PROSITE" id="PS51805"/>
    </source>
</evidence>
<keyword evidence="6" id="KW-0862">Zinc</keyword>
<dbReference type="PANTHER" id="PTHR14955">
    <property type="entry name" value="RETINOIC ACID INDUCED 1/TRANSCRIPTION FACTOR 20"/>
    <property type="match status" value="1"/>
</dbReference>
<dbReference type="Gene3D" id="3.30.40.10">
    <property type="entry name" value="Zinc/RING finger domain, C3HC4 (zinc finger)"/>
    <property type="match status" value="1"/>
</dbReference>
<dbReference type="HOGENOM" id="CLU_034943_1_0_1"/>
<keyword evidence="2" id="KW-1017">Isopeptide bond</keyword>
<evidence type="ECO:0000256" key="8">
    <source>
        <dbReference type="ARBA" id="ARBA00023159"/>
    </source>
</evidence>
<dbReference type="Pfam" id="PF13771">
    <property type="entry name" value="zf-HC5HC2H"/>
    <property type="match status" value="1"/>
</dbReference>
<dbReference type="InterPro" id="IPR052440">
    <property type="entry name" value="Trans_Reg/Chrom_Remod"/>
</dbReference>
<keyword evidence="7" id="KW-0832">Ubl conjugation</keyword>
<sequence>RKRSQSASMFSPQEPEIKLRYLTYKEEKRDPRAERFSPFVHVERQQSSPSLCTVVNYPEEVRTDPRRGQQMPPGGFATGAVPSTSCLQLGRASALSQHQRSLVCCLCGQSANAMDLGDLHGPYYPEGYRPAAKGAAGGPGLKEEEDDSDSDSFSSSVKERGRKRAVTQPSRRLRPAGQPWASDGTGGPTAKRAPSDADSAGSEDWYSAPVLPLEPCEYWLHEDCGIWSAGVYLVKGKVYGLEEAFRLAQDTKCSACGEPGATLGCTSKRCPNKYHYRCALEAADCVLIEENFSMKCRKHKQIQLWN</sequence>
<dbReference type="STRING" id="99883.ENSTNIP00000000364"/>
<evidence type="ECO:0000256" key="6">
    <source>
        <dbReference type="ARBA" id="ARBA00022833"/>
    </source>
</evidence>
<evidence type="ECO:0000313" key="12">
    <source>
        <dbReference type="Ensembl" id="ENSTNIP00000000364.1"/>
    </source>
</evidence>
<dbReference type="GeneTree" id="ENSGT00940000156922"/>
<feature type="region of interest" description="Disordered" evidence="10">
    <location>
        <begin position="130"/>
        <end position="204"/>
    </location>
</feature>
<keyword evidence="4" id="KW-0479">Metal-binding</keyword>
<reference evidence="12" key="2">
    <citation type="submission" date="2025-08" db="UniProtKB">
        <authorList>
            <consortium name="Ensembl"/>
        </authorList>
    </citation>
    <scope>IDENTIFICATION</scope>
</reference>
<dbReference type="AlphaFoldDB" id="H3BWK2"/>
<reference evidence="13" key="1">
    <citation type="journal article" date="2004" name="Nature">
        <title>Genome duplication in the teleost fish Tetraodon nigroviridis reveals the early vertebrate proto-karyotype.</title>
        <authorList>
            <person name="Jaillon O."/>
            <person name="Aury J.-M."/>
            <person name="Brunet F."/>
            <person name="Petit J.-L."/>
            <person name="Stange-Thomann N."/>
            <person name="Mauceli E."/>
            <person name="Bouneau L."/>
            <person name="Fischer C."/>
            <person name="Ozouf-Costaz C."/>
            <person name="Bernot A."/>
            <person name="Nicaud S."/>
            <person name="Jaffe D."/>
            <person name="Fisher S."/>
            <person name="Lutfalla G."/>
            <person name="Dossat C."/>
            <person name="Segurens B."/>
            <person name="Dasilva C."/>
            <person name="Salanoubat M."/>
            <person name="Levy M."/>
            <person name="Boudet N."/>
            <person name="Castellano S."/>
            <person name="Anthouard V."/>
            <person name="Jubin C."/>
            <person name="Castelli V."/>
            <person name="Katinka M."/>
            <person name="Vacherie B."/>
            <person name="Biemont C."/>
            <person name="Skalli Z."/>
            <person name="Cattolico L."/>
            <person name="Poulain J."/>
            <person name="De Berardinis V."/>
            <person name="Cruaud C."/>
            <person name="Duprat S."/>
            <person name="Brottier P."/>
            <person name="Coutanceau J.-P."/>
            <person name="Gouzy J."/>
            <person name="Parra G."/>
            <person name="Lardier G."/>
            <person name="Chapple C."/>
            <person name="McKernan K.J."/>
            <person name="McEwan P."/>
            <person name="Bosak S."/>
            <person name="Kellis M."/>
            <person name="Volff J.-N."/>
            <person name="Guigo R."/>
            <person name="Zody M.C."/>
            <person name="Mesirov J."/>
            <person name="Lindblad-Toh K."/>
            <person name="Birren B."/>
            <person name="Nusbaum C."/>
            <person name="Kahn D."/>
            <person name="Robinson-Rechavi M."/>
            <person name="Laudet V."/>
            <person name="Schachter V."/>
            <person name="Quetier F."/>
            <person name="Saurin W."/>
            <person name="Scarpelli C."/>
            <person name="Wincker P."/>
            <person name="Lander E.S."/>
            <person name="Weissenbach J."/>
            <person name="Roest Crollius H."/>
        </authorList>
    </citation>
    <scope>NUCLEOTIDE SEQUENCE [LARGE SCALE GENOMIC DNA]</scope>
</reference>